<organism evidence="3 4">
    <name type="scientific">Gossypium hirsutum</name>
    <name type="common">Upland cotton</name>
    <name type="synonym">Gossypium mexicanum</name>
    <dbReference type="NCBI Taxonomy" id="3635"/>
    <lineage>
        <taxon>Eukaryota</taxon>
        <taxon>Viridiplantae</taxon>
        <taxon>Streptophyta</taxon>
        <taxon>Embryophyta</taxon>
        <taxon>Tracheophyta</taxon>
        <taxon>Spermatophyta</taxon>
        <taxon>Magnoliopsida</taxon>
        <taxon>eudicotyledons</taxon>
        <taxon>Gunneridae</taxon>
        <taxon>Pentapetalae</taxon>
        <taxon>rosids</taxon>
        <taxon>malvids</taxon>
        <taxon>Malvales</taxon>
        <taxon>Malvaceae</taxon>
        <taxon>Malvoideae</taxon>
        <taxon>Gossypium</taxon>
    </lineage>
</organism>
<accession>A0ABM2YXD7</accession>
<sequence length="416" mass="47056">MKIYKLSNFAWWYVLLLCQSDLSLALSFNKKVEIRERDWCNVVTCHMDTEKAYVWRLQNFMIGEHILRPCPENPTPVKACAISACGNFAVLGTAGGWIERFNLQSGISRGSYVDTPKGSAHDGESAAERAIRETWEEAGVEVEVISPFAQLDIPLIGQTYVIFLAKLKKPQFSPGPESSECCLLELDDIPFDSLAFSSIFVTLNLGQYRVLRGRVNSVGFLLDERLIPYLELAGFESVALIRTFDLRYDLIFALVERWRSETHIFHLPYRECTITLEDIALQLGLPIDRNMVTGISLISRPATFCYELLGRSPSEGKFTSLRFSWLKANFEHLPSTANEWEVMQATRAYIMHLIGGVLMPDANGSVVHLMYLPLLSNLHNTRSYSWGSALLAMLYRELCRTTDPSTMDIGKCLILL</sequence>
<protein>
    <submittedName>
        <fullName evidence="4">Uncharacterized protein isoform X1</fullName>
    </submittedName>
</protein>
<evidence type="ECO:0000259" key="2">
    <source>
        <dbReference type="PROSITE" id="PS51462"/>
    </source>
</evidence>
<dbReference type="PANTHER" id="PTHR46033:SF8">
    <property type="entry name" value="PROTEIN MAINTENANCE OF MERISTEMS-LIKE"/>
    <property type="match status" value="1"/>
</dbReference>
<dbReference type="InterPro" id="IPR015943">
    <property type="entry name" value="WD40/YVTN_repeat-like_dom_sf"/>
</dbReference>
<evidence type="ECO:0000313" key="3">
    <source>
        <dbReference type="Proteomes" id="UP000818029"/>
    </source>
</evidence>
<dbReference type="Proteomes" id="UP000818029">
    <property type="component" value="Chromosome A10"/>
</dbReference>
<evidence type="ECO:0000256" key="1">
    <source>
        <dbReference type="SAM" id="SignalP"/>
    </source>
</evidence>
<feature type="domain" description="Nudix hydrolase" evidence="2">
    <location>
        <begin position="72"/>
        <end position="207"/>
    </location>
</feature>
<keyword evidence="3" id="KW-1185">Reference proteome</keyword>
<feature type="signal peptide" evidence="1">
    <location>
        <begin position="1"/>
        <end position="25"/>
    </location>
</feature>
<dbReference type="GeneID" id="107896933"/>
<dbReference type="SUPFAM" id="SSF55811">
    <property type="entry name" value="Nudix"/>
    <property type="match status" value="1"/>
</dbReference>
<name>A0ABM2YXD7_GOSHI</name>
<dbReference type="InterPro" id="IPR015797">
    <property type="entry name" value="NUDIX_hydrolase-like_dom_sf"/>
</dbReference>
<evidence type="ECO:0000313" key="4">
    <source>
        <dbReference type="RefSeq" id="XP_040935169.1"/>
    </source>
</evidence>
<dbReference type="InterPro" id="IPR044824">
    <property type="entry name" value="MAIN-like"/>
</dbReference>
<proteinExistence type="predicted"/>
<dbReference type="InterPro" id="IPR000086">
    <property type="entry name" value="NUDIX_hydrolase_dom"/>
</dbReference>
<dbReference type="Gene3D" id="2.130.10.10">
    <property type="entry name" value="YVTN repeat-like/Quinoprotein amine dehydrogenase"/>
    <property type="match status" value="1"/>
</dbReference>
<dbReference type="InterPro" id="IPR019557">
    <property type="entry name" value="AminoTfrase-like_pln_mobile"/>
</dbReference>
<dbReference type="PANTHER" id="PTHR46033">
    <property type="entry name" value="PROTEIN MAIN-LIKE 2"/>
    <property type="match status" value="1"/>
</dbReference>
<gene>
    <name evidence="4" type="primary">LOC107896933</name>
</gene>
<dbReference type="Pfam" id="PF10536">
    <property type="entry name" value="PMD"/>
    <property type="match status" value="1"/>
</dbReference>
<feature type="chain" id="PRO_5045160204" evidence="1">
    <location>
        <begin position="26"/>
        <end position="416"/>
    </location>
</feature>
<keyword evidence="1" id="KW-0732">Signal</keyword>
<dbReference type="PROSITE" id="PS51462">
    <property type="entry name" value="NUDIX"/>
    <property type="match status" value="1"/>
</dbReference>
<reference evidence="3" key="1">
    <citation type="journal article" date="2020" name="Nat. Genet.">
        <title>Genomic diversifications of five Gossypium allopolyploid species and their impact on cotton improvement.</title>
        <authorList>
            <person name="Chen Z.J."/>
            <person name="Sreedasyam A."/>
            <person name="Ando A."/>
            <person name="Song Q."/>
            <person name="De Santiago L.M."/>
            <person name="Hulse-Kemp A.M."/>
            <person name="Ding M."/>
            <person name="Ye W."/>
            <person name="Kirkbride R.C."/>
            <person name="Jenkins J."/>
            <person name="Plott C."/>
            <person name="Lovell J."/>
            <person name="Lin Y.M."/>
            <person name="Vaughn R."/>
            <person name="Liu B."/>
            <person name="Simpson S."/>
            <person name="Scheffler B.E."/>
            <person name="Wen L."/>
            <person name="Saski C.A."/>
            <person name="Grover C.E."/>
            <person name="Hu G."/>
            <person name="Conover J.L."/>
            <person name="Carlson J.W."/>
            <person name="Shu S."/>
            <person name="Boston L.B."/>
            <person name="Williams M."/>
            <person name="Peterson D.G."/>
            <person name="McGee K."/>
            <person name="Jones D.C."/>
            <person name="Wendel J.F."/>
            <person name="Stelly D.M."/>
            <person name="Grimwood J."/>
            <person name="Schmutz J."/>
        </authorList>
    </citation>
    <scope>NUCLEOTIDE SEQUENCE [LARGE SCALE GENOMIC DNA]</scope>
    <source>
        <strain evidence="3">cv. TM-1</strain>
    </source>
</reference>
<dbReference type="RefSeq" id="XP_040935169.1">
    <property type="nucleotide sequence ID" value="XM_041079235.1"/>
</dbReference>
<dbReference type="Pfam" id="PF25168">
    <property type="entry name" value="Beta-prop_WDR36-Utp21_2nd"/>
    <property type="match status" value="1"/>
</dbReference>
<reference evidence="4" key="2">
    <citation type="submission" date="2025-08" db="UniProtKB">
        <authorList>
            <consortium name="RefSeq"/>
        </authorList>
    </citation>
    <scope>IDENTIFICATION</scope>
</reference>